<sequence length="213" mass="23753">MRSTEWTEALTDWPPHMSSKRTRDDFWAKIARTQPTPPPSPSQPTDTPSATTSEPPASPTSSTEDAPATTTNTQPKPKATQVKDAALRFIHRCISNTIHHRHNSQGHVTDQDLFLLYGLHEKRAINLAHVLARYLMKFSARKSPGTLSAGCYITILAEHFKILTPEIRAALTPFDETETLDLAMLKDSFIIREDEDGRLRFALEGGALPDELP</sequence>
<reference evidence="2 3" key="1">
    <citation type="journal article" date="2018" name="Mol. Plant">
        <title>The genome of Artemisia annua provides insight into the evolution of Asteraceae family and artemisinin biosynthesis.</title>
        <authorList>
            <person name="Shen Q."/>
            <person name="Zhang L."/>
            <person name="Liao Z."/>
            <person name="Wang S."/>
            <person name="Yan T."/>
            <person name="Shi P."/>
            <person name="Liu M."/>
            <person name="Fu X."/>
            <person name="Pan Q."/>
            <person name="Wang Y."/>
            <person name="Lv Z."/>
            <person name="Lu X."/>
            <person name="Zhang F."/>
            <person name="Jiang W."/>
            <person name="Ma Y."/>
            <person name="Chen M."/>
            <person name="Hao X."/>
            <person name="Li L."/>
            <person name="Tang Y."/>
            <person name="Lv G."/>
            <person name="Zhou Y."/>
            <person name="Sun X."/>
            <person name="Brodelius P.E."/>
            <person name="Rose J.K.C."/>
            <person name="Tang K."/>
        </authorList>
    </citation>
    <scope>NUCLEOTIDE SEQUENCE [LARGE SCALE GENOMIC DNA]</scope>
    <source>
        <strain evidence="3">cv. Huhao1</strain>
        <tissue evidence="2">Leaf</tissue>
    </source>
</reference>
<organism evidence="2 3">
    <name type="scientific">Artemisia annua</name>
    <name type="common">Sweet wormwood</name>
    <dbReference type="NCBI Taxonomy" id="35608"/>
    <lineage>
        <taxon>Eukaryota</taxon>
        <taxon>Viridiplantae</taxon>
        <taxon>Streptophyta</taxon>
        <taxon>Embryophyta</taxon>
        <taxon>Tracheophyta</taxon>
        <taxon>Spermatophyta</taxon>
        <taxon>Magnoliopsida</taxon>
        <taxon>eudicotyledons</taxon>
        <taxon>Gunneridae</taxon>
        <taxon>Pentapetalae</taxon>
        <taxon>asterids</taxon>
        <taxon>campanulids</taxon>
        <taxon>Asterales</taxon>
        <taxon>Asteraceae</taxon>
        <taxon>Asteroideae</taxon>
        <taxon>Anthemideae</taxon>
        <taxon>Artemisiinae</taxon>
        <taxon>Artemisia</taxon>
    </lineage>
</organism>
<proteinExistence type="predicted"/>
<feature type="region of interest" description="Disordered" evidence="1">
    <location>
        <begin position="1"/>
        <end position="81"/>
    </location>
</feature>
<evidence type="ECO:0000313" key="3">
    <source>
        <dbReference type="Proteomes" id="UP000245207"/>
    </source>
</evidence>
<evidence type="ECO:0000313" key="2">
    <source>
        <dbReference type="EMBL" id="PWA62868.1"/>
    </source>
</evidence>
<dbReference type="Proteomes" id="UP000245207">
    <property type="component" value="Unassembled WGS sequence"/>
</dbReference>
<accession>A0A2U1MNQ2</accession>
<dbReference type="OrthoDB" id="913124at2759"/>
<comment type="caution">
    <text evidence="2">The sequence shown here is derived from an EMBL/GenBank/DDBJ whole genome shotgun (WGS) entry which is preliminary data.</text>
</comment>
<evidence type="ECO:0000256" key="1">
    <source>
        <dbReference type="SAM" id="MobiDB-lite"/>
    </source>
</evidence>
<feature type="compositionally biased region" description="Low complexity" evidence="1">
    <location>
        <begin position="43"/>
        <end position="71"/>
    </location>
</feature>
<name>A0A2U1MNQ2_ARTAN</name>
<keyword evidence="3" id="KW-1185">Reference proteome</keyword>
<protein>
    <submittedName>
        <fullName evidence="2">Retrotransposon Orf1</fullName>
    </submittedName>
</protein>
<dbReference type="AlphaFoldDB" id="A0A2U1MNQ2"/>
<dbReference type="EMBL" id="PKPP01004767">
    <property type="protein sequence ID" value="PWA62868.1"/>
    <property type="molecule type" value="Genomic_DNA"/>
</dbReference>
<gene>
    <name evidence="2" type="ORF">CTI12_AA360140</name>
</gene>